<organism evidence="1 2">
    <name type="scientific">Stieleria maiorica</name>
    <dbReference type="NCBI Taxonomy" id="2795974"/>
    <lineage>
        <taxon>Bacteria</taxon>
        <taxon>Pseudomonadati</taxon>
        <taxon>Planctomycetota</taxon>
        <taxon>Planctomycetia</taxon>
        <taxon>Pirellulales</taxon>
        <taxon>Pirellulaceae</taxon>
        <taxon>Stieleria</taxon>
    </lineage>
</organism>
<protein>
    <submittedName>
        <fullName evidence="1">Uncharacterized protein</fullName>
    </submittedName>
</protein>
<sequence>MNQVIRPTTEGARTSAWRLWIDRCGGFTLLTGDRLTVGGARLEGTTDVQVRSDWRRCEGTLVRRNGDYFWTAEEAQNISAQVSGGRESTGTLLRSGSVFPITGSATLRLSQPSPLSRSAVLSLDPPHRFDQHVDHVLLVDQTVLIGPNPGDHISCTSVDTAAVLVFRDGQWRAKLKPAAAAGGPGQKTPSPMVDLVPGQRISLGDLDMMLEEA</sequence>
<evidence type="ECO:0000313" key="2">
    <source>
        <dbReference type="Proteomes" id="UP000321353"/>
    </source>
</evidence>
<keyword evidence="2" id="KW-1185">Reference proteome</keyword>
<proteinExistence type="predicted"/>
<accession>A0A5B9MK32</accession>
<dbReference type="AlphaFoldDB" id="A0A5B9MK32"/>
<dbReference type="Proteomes" id="UP000321353">
    <property type="component" value="Chromosome"/>
</dbReference>
<gene>
    <name evidence="1" type="ORF">Mal15_40520</name>
</gene>
<dbReference type="KEGG" id="smam:Mal15_40520"/>
<name>A0A5B9MK32_9BACT</name>
<dbReference type="EMBL" id="CP036264">
    <property type="protein sequence ID" value="QEF99985.1"/>
    <property type="molecule type" value="Genomic_DNA"/>
</dbReference>
<reference evidence="1 2" key="1">
    <citation type="submission" date="2019-02" db="EMBL/GenBank/DDBJ databases">
        <title>Planctomycetal bacteria perform biofilm scaping via a novel small molecule.</title>
        <authorList>
            <person name="Jeske O."/>
            <person name="Boedeker C."/>
            <person name="Wiegand S."/>
            <person name="Breitling P."/>
            <person name="Kallscheuer N."/>
            <person name="Jogler M."/>
            <person name="Rohde M."/>
            <person name="Petersen J."/>
            <person name="Medema M.H."/>
            <person name="Surup F."/>
            <person name="Jogler C."/>
        </authorList>
    </citation>
    <scope>NUCLEOTIDE SEQUENCE [LARGE SCALE GENOMIC DNA]</scope>
    <source>
        <strain evidence="1 2">Mal15</strain>
    </source>
</reference>
<dbReference type="RefSeq" id="WP_147869296.1">
    <property type="nucleotide sequence ID" value="NZ_CP036264.1"/>
</dbReference>
<evidence type="ECO:0000313" key="1">
    <source>
        <dbReference type="EMBL" id="QEF99985.1"/>
    </source>
</evidence>